<protein>
    <submittedName>
        <fullName evidence="3">Uncharacterized protein</fullName>
    </submittedName>
</protein>
<dbReference type="CDD" id="cd09272">
    <property type="entry name" value="RNase_HI_RT_Ty1"/>
    <property type="match status" value="1"/>
</dbReference>
<dbReference type="OrthoDB" id="39620at2759"/>
<reference evidence="3 4" key="3">
    <citation type="submission" date="2019-11" db="EMBL/GenBank/DDBJ databases">
        <title>A de novo genome assembly of a pear dwarfing rootstock.</title>
        <authorList>
            <person name="Wang F."/>
            <person name="Wang J."/>
            <person name="Li S."/>
            <person name="Zhang Y."/>
            <person name="Fang M."/>
            <person name="Ma L."/>
            <person name="Zhao Y."/>
            <person name="Jiang S."/>
        </authorList>
    </citation>
    <scope>NUCLEOTIDE SEQUENCE [LARGE SCALE GENOMIC DNA]</scope>
    <source>
        <strain evidence="3">S2</strain>
        <tissue evidence="3">Leaf</tissue>
    </source>
</reference>
<sequence length="794" mass="90519">MSRLTHRMRPNKDPPNHLYSLHVKKEIIQTFFFTWYHRLSASPPLDHSFLAIPFSIFASAILTLPTFDLWLWLCPPPYVLDESGQIIGILNPAFKIWYEKDLNILIWLNSTLSKDIILFTVGVTSSQDLWLNLEHRFGGISTTHIQQLYSCLHYVDKGNLSISDYLQRIKGIADSLMVARALVSNHDMIAVTLNGLPDEYKSFIDSIMFRISTITLDKLHGLLINNESPYNASPKFHKNNRGRGSFQRNNYGNCHKNFNNSCGNSHNCGGTHGNYRNNSRNRNNFGGNRNNFGGRTPYQICNSFDHEAIDCYERMNHAFARKIPPAKLAAMCAHTSSKQSSPTCLMDLGAVSHITNGISAIQSPYPYFGEENVYVGDGQGIAIHHIGNSTVSTPHASFRLSNILHVAQMKFNSLSAYQFLKDNYCSLTLGSNGSEIKYHSSGRILFRGPIREGFYPFQDCAIGKNHKLSFASSTISISTSLELIHCDFTKYTWLFPMKAKSEVFSIFVSFKAYVENMIGNKIKVLRSYSKGEFTSSMLNSFLSSCKWVFRIKRKPDGTIDRYKAHLVAKRFHQQKGIDFKETFSPIAKPVTNRILLTLVDQNDRFLNQLDISNLCPQSPQLTKLQRYCQLNWSFYGLKQAPRAWYDKLRHTLLSLGFANSQSDCSLFVHTFPSLMIVLSTKKKPTVARSSTEAEYRSFIFKDINFPLLHTPTLWCDNVFAIYLASNHVFDGRTKHVEVDYYYIQELVLADLVKVLYVNIENQIADIHTKSLSKAWFKYLQSKLSLGSPPYNCLL</sequence>
<evidence type="ECO:0000259" key="2">
    <source>
        <dbReference type="Pfam" id="PF22936"/>
    </source>
</evidence>
<dbReference type="Pfam" id="PF22936">
    <property type="entry name" value="Pol_BBD"/>
    <property type="match status" value="1"/>
</dbReference>
<evidence type="ECO:0000313" key="4">
    <source>
        <dbReference type="Proteomes" id="UP000327157"/>
    </source>
</evidence>
<dbReference type="Pfam" id="PF07727">
    <property type="entry name" value="RVT_2"/>
    <property type="match status" value="1"/>
</dbReference>
<dbReference type="Proteomes" id="UP000327157">
    <property type="component" value="Chromosome 9"/>
</dbReference>
<proteinExistence type="predicted"/>
<gene>
    <name evidence="3" type="ORF">D8674_035444</name>
</gene>
<keyword evidence="4" id="KW-1185">Reference proteome</keyword>
<evidence type="ECO:0000313" key="3">
    <source>
        <dbReference type="EMBL" id="KAB2613128.1"/>
    </source>
</evidence>
<dbReference type="InterPro" id="IPR054722">
    <property type="entry name" value="PolX-like_BBD"/>
</dbReference>
<dbReference type="Pfam" id="PF14223">
    <property type="entry name" value="Retrotran_gag_2"/>
    <property type="match status" value="1"/>
</dbReference>
<feature type="domain" description="Retrovirus-related Pol polyprotein from transposon TNT 1-94-like beta-barrel" evidence="2">
    <location>
        <begin position="345"/>
        <end position="424"/>
    </location>
</feature>
<dbReference type="PANTHER" id="PTHR47481">
    <property type="match status" value="1"/>
</dbReference>
<dbReference type="PANTHER" id="PTHR47481:SF30">
    <property type="entry name" value="CCHC-TYPE DOMAIN-CONTAINING PROTEIN"/>
    <property type="match status" value="1"/>
</dbReference>
<organism evidence="3 4">
    <name type="scientific">Pyrus ussuriensis x Pyrus communis</name>
    <dbReference type="NCBI Taxonomy" id="2448454"/>
    <lineage>
        <taxon>Eukaryota</taxon>
        <taxon>Viridiplantae</taxon>
        <taxon>Streptophyta</taxon>
        <taxon>Embryophyta</taxon>
        <taxon>Tracheophyta</taxon>
        <taxon>Spermatophyta</taxon>
        <taxon>Magnoliopsida</taxon>
        <taxon>eudicotyledons</taxon>
        <taxon>Gunneridae</taxon>
        <taxon>Pentapetalae</taxon>
        <taxon>rosids</taxon>
        <taxon>fabids</taxon>
        <taxon>Rosales</taxon>
        <taxon>Rosaceae</taxon>
        <taxon>Amygdaloideae</taxon>
        <taxon>Maleae</taxon>
        <taxon>Pyrus</taxon>
    </lineage>
</organism>
<dbReference type="InterPro" id="IPR013103">
    <property type="entry name" value="RVT_2"/>
</dbReference>
<dbReference type="AlphaFoldDB" id="A0A5N5GCU6"/>
<feature type="domain" description="Reverse transcriptase Ty1/copia-type" evidence="1">
    <location>
        <begin position="545"/>
        <end position="677"/>
    </location>
</feature>
<comment type="caution">
    <text evidence="3">The sequence shown here is derived from an EMBL/GenBank/DDBJ whole genome shotgun (WGS) entry which is preliminary data.</text>
</comment>
<dbReference type="EMBL" id="SMOL01000458">
    <property type="protein sequence ID" value="KAB2613128.1"/>
    <property type="molecule type" value="Genomic_DNA"/>
</dbReference>
<name>A0A5N5GCU6_9ROSA</name>
<reference evidence="3 4" key="1">
    <citation type="submission" date="2019-09" db="EMBL/GenBank/DDBJ databases">
        <authorList>
            <person name="Ou C."/>
        </authorList>
    </citation>
    <scope>NUCLEOTIDE SEQUENCE [LARGE SCALE GENOMIC DNA]</scope>
    <source>
        <strain evidence="3">S2</strain>
        <tissue evidence="3">Leaf</tissue>
    </source>
</reference>
<evidence type="ECO:0000259" key="1">
    <source>
        <dbReference type="Pfam" id="PF07727"/>
    </source>
</evidence>
<accession>A0A5N5GCU6</accession>
<reference evidence="4" key="2">
    <citation type="submission" date="2019-10" db="EMBL/GenBank/DDBJ databases">
        <title>A de novo genome assembly of a pear dwarfing rootstock.</title>
        <authorList>
            <person name="Wang F."/>
            <person name="Wang J."/>
            <person name="Li S."/>
            <person name="Zhang Y."/>
            <person name="Fang M."/>
            <person name="Ma L."/>
            <person name="Zhao Y."/>
            <person name="Jiang S."/>
        </authorList>
    </citation>
    <scope>NUCLEOTIDE SEQUENCE [LARGE SCALE GENOMIC DNA]</scope>
</reference>